<sequence length="230" mass="24754">MFVYFIFSDSSNNVCIEDCIVSMGHDAISLKSGWDEYGIAYGRATENVHIRRVTLNAFSGSTLAFGSEMSGGISNVFVEHVHVFDSNIGVQFRTTKGRGGYMKEIVISDIQMYNVYIAISATGHCGSHPDDKFDPNALPHLDSITFKGIIGRNITVAGSFTGIEESPFTNICLSNIDLSTSSISSAWECSNVSGSSDSVNPKPCPELQNPANSSSCFYLLSTSGRKASAL</sequence>
<dbReference type="Pfam" id="PF00295">
    <property type="entry name" value="Glyco_hydro_28"/>
    <property type="match status" value="1"/>
</dbReference>
<keyword evidence="3" id="KW-0134">Cell wall</keyword>
<organism evidence="7 8">
    <name type="scientific">Stylosanthes scabra</name>
    <dbReference type="NCBI Taxonomy" id="79078"/>
    <lineage>
        <taxon>Eukaryota</taxon>
        <taxon>Viridiplantae</taxon>
        <taxon>Streptophyta</taxon>
        <taxon>Embryophyta</taxon>
        <taxon>Tracheophyta</taxon>
        <taxon>Spermatophyta</taxon>
        <taxon>Magnoliopsida</taxon>
        <taxon>eudicotyledons</taxon>
        <taxon>Gunneridae</taxon>
        <taxon>Pentapetalae</taxon>
        <taxon>rosids</taxon>
        <taxon>fabids</taxon>
        <taxon>Fabales</taxon>
        <taxon>Fabaceae</taxon>
        <taxon>Papilionoideae</taxon>
        <taxon>50 kb inversion clade</taxon>
        <taxon>dalbergioids sensu lato</taxon>
        <taxon>Dalbergieae</taxon>
        <taxon>Pterocarpus clade</taxon>
        <taxon>Stylosanthes</taxon>
    </lineage>
</organism>
<proteinExistence type="inferred from homology"/>
<evidence type="ECO:0000256" key="6">
    <source>
        <dbReference type="RuleBase" id="RU361169"/>
    </source>
</evidence>
<evidence type="ECO:0000256" key="2">
    <source>
        <dbReference type="ARBA" id="ARBA00008834"/>
    </source>
</evidence>
<dbReference type="Gene3D" id="2.160.20.10">
    <property type="entry name" value="Single-stranded right-handed beta-helix, Pectin lyase-like"/>
    <property type="match status" value="1"/>
</dbReference>
<gene>
    <name evidence="7" type="ORF">PIB30_044380</name>
</gene>
<comment type="subcellular location">
    <subcellularLocation>
        <location evidence="1">Secreted</location>
        <location evidence="1">Cell wall</location>
    </subcellularLocation>
</comment>
<dbReference type="EMBL" id="JASCZI010151299">
    <property type="protein sequence ID" value="MED6171827.1"/>
    <property type="molecule type" value="Genomic_DNA"/>
</dbReference>
<keyword evidence="8" id="KW-1185">Reference proteome</keyword>
<name>A0ABU6VEK9_9FABA</name>
<evidence type="ECO:0000256" key="5">
    <source>
        <dbReference type="ARBA" id="ARBA00023295"/>
    </source>
</evidence>
<dbReference type="InterPro" id="IPR012334">
    <property type="entry name" value="Pectin_lyas_fold"/>
</dbReference>
<comment type="caution">
    <text evidence="7">The sequence shown here is derived from an EMBL/GenBank/DDBJ whole genome shotgun (WGS) entry which is preliminary data.</text>
</comment>
<evidence type="ECO:0000313" key="8">
    <source>
        <dbReference type="Proteomes" id="UP001341840"/>
    </source>
</evidence>
<evidence type="ECO:0008006" key="9">
    <source>
        <dbReference type="Google" id="ProtNLM"/>
    </source>
</evidence>
<keyword evidence="3" id="KW-0964">Secreted</keyword>
<keyword evidence="4 6" id="KW-0378">Hydrolase</keyword>
<dbReference type="InterPro" id="IPR011050">
    <property type="entry name" value="Pectin_lyase_fold/virulence"/>
</dbReference>
<reference evidence="7 8" key="1">
    <citation type="journal article" date="2023" name="Plants (Basel)">
        <title>Bridging the Gap: Combining Genomics and Transcriptomics Approaches to Understand Stylosanthes scabra, an Orphan Legume from the Brazilian Caatinga.</title>
        <authorList>
            <person name="Ferreira-Neto J.R.C."/>
            <person name="da Silva M.D."/>
            <person name="Binneck E."/>
            <person name="de Melo N.F."/>
            <person name="da Silva R.H."/>
            <person name="de Melo A.L.T.M."/>
            <person name="Pandolfi V."/>
            <person name="Bustamante F.O."/>
            <person name="Brasileiro-Vidal A.C."/>
            <person name="Benko-Iseppon A.M."/>
        </authorList>
    </citation>
    <scope>NUCLEOTIDE SEQUENCE [LARGE SCALE GENOMIC DNA]</scope>
    <source>
        <tissue evidence="7">Leaves</tissue>
    </source>
</reference>
<keyword evidence="5 6" id="KW-0326">Glycosidase</keyword>
<evidence type="ECO:0000256" key="3">
    <source>
        <dbReference type="ARBA" id="ARBA00022512"/>
    </source>
</evidence>
<dbReference type="InterPro" id="IPR051801">
    <property type="entry name" value="GH28_Enzymes"/>
</dbReference>
<dbReference type="PANTHER" id="PTHR31339:SF61">
    <property type="entry name" value="POLYGALACTURONASE_GLYCOSIDE HYDROLASE FAMILY PROTEIN"/>
    <property type="match status" value="1"/>
</dbReference>
<comment type="similarity">
    <text evidence="2 6">Belongs to the glycosyl hydrolase 28 family.</text>
</comment>
<accession>A0ABU6VEK9</accession>
<evidence type="ECO:0000256" key="4">
    <source>
        <dbReference type="ARBA" id="ARBA00022801"/>
    </source>
</evidence>
<protein>
    <recommendedName>
        <fullName evidence="9">Polygalacturonase</fullName>
    </recommendedName>
</protein>
<evidence type="ECO:0000256" key="1">
    <source>
        <dbReference type="ARBA" id="ARBA00004191"/>
    </source>
</evidence>
<dbReference type="SUPFAM" id="SSF51126">
    <property type="entry name" value="Pectin lyase-like"/>
    <property type="match status" value="1"/>
</dbReference>
<evidence type="ECO:0000313" key="7">
    <source>
        <dbReference type="EMBL" id="MED6171827.1"/>
    </source>
</evidence>
<dbReference type="PANTHER" id="PTHR31339">
    <property type="entry name" value="PECTIN LYASE-RELATED"/>
    <property type="match status" value="1"/>
</dbReference>
<dbReference type="InterPro" id="IPR000743">
    <property type="entry name" value="Glyco_hydro_28"/>
</dbReference>
<dbReference type="Proteomes" id="UP001341840">
    <property type="component" value="Unassembled WGS sequence"/>
</dbReference>